<dbReference type="Pfam" id="PF21836">
    <property type="entry name" value="DUF6895"/>
    <property type="match status" value="1"/>
</dbReference>
<evidence type="ECO:0000313" key="2">
    <source>
        <dbReference type="EMBL" id="SAI31633.1"/>
    </source>
</evidence>
<dbReference type="Proteomes" id="UP000077037">
    <property type="component" value="Unassembled WGS sequence"/>
</dbReference>
<dbReference type="EMBL" id="FKBS01000014">
    <property type="protein sequence ID" value="SAI31633.1"/>
    <property type="molecule type" value="Genomic_DNA"/>
</dbReference>
<proteinExistence type="predicted"/>
<dbReference type="AlphaFoldDB" id="A0A157PDN9"/>
<feature type="domain" description="DUF6895" evidence="1">
    <location>
        <begin position="9"/>
        <end position="255"/>
    </location>
</feature>
<dbReference type="InterPro" id="IPR054190">
    <property type="entry name" value="DUF6895"/>
</dbReference>
<organism evidence="2 3">
    <name type="scientific">Bordetella ansorpii</name>
    <dbReference type="NCBI Taxonomy" id="288768"/>
    <lineage>
        <taxon>Bacteria</taxon>
        <taxon>Pseudomonadati</taxon>
        <taxon>Pseudomonadota</taxon>
        <taxon>Betaproteobacteria</taxon>
        <taxon>Burkholderiales</taxon>
        <taxon>Alcaligenaceae</taxon>
        <taxon>Bordetella</taxon>
    </lineage>
</organism>
<reference evidence="2 3" key="1">
    <citation type="submission" date="2016-03" db="EMBL/GenBank/DDBJ databases">
        <authorList>
            <consortium name="Pathogen Informatics"/>
        </authorList>
    </citation>
    <scope>NUCLEOTIDE SEQUENCE [LARGE SCALE GENOMIC DNA]</scope>
    <source>
        <strain evidence="2 3">NCTC13364</strain>
    </source>
</reference>
<sequence length="508" mass="57076">MGAIVDGDERRTLRKVKAIVELLFWESYVISKPSSEMLQALREKLAAEVGPLLQFFWHHLETDTLARVCSGMMLDLGLIERDHSLLQAILFELSHTYHEQLPFRALDAAHATWKFWETESSRPNFPLNPSFKGHLLPRTLADEYALTHTIFYLTDFGKNPEALGAGARAVEQRLRSLVTEAWVSGNLDILAEHLLCLRFIGQGQSGDSGWYSQELFRQQIDNRYWQGPLQLGCQLLSEGFEREQLLFFENYHTTLLVRDVLLGQVIGVAPCIVKSASAPRNFVAPALRPGNFDKLLQLQSFSTTIFCQELADPESIQLNLMALSRWTRSGQGIHRASLEKLRLPIDALAGIEHEPEKSSVALTVALAQALKSWFAAHAPSETRAYDQKGLEKSMRRLLSAQPAEANLELTYGVKTEVVCIVALKLGPGETPPFWSNALRGLLQRAVRHRDLVNMTYLLWAADVMGLVVEEDIAARGLNLINFYLSQPPQSILLLKAAKMGQMLLTQEH</sequence>
<evidence type="ECO:0000313" key="3">
    <source>
        <dbReference type="Proteomes" id="UP000077037"/>
    </source>
</evidence>
<evidence type="ECO:0000259" key="1">
    <source>
        <dbReference type="Pfam" id="PF21836"/>
    </source>
</evidence>
<gene>
    <name evidence="2" type="ORF">SAMEA1982600_02542</name>
</gene>
<protein>
    <recommendedName>
        <fullName evidence="1">DUF6895 domain-containing protein</fullName>
    </recommendedName>
</protein>
<accession>A0A157PDN9</accession>
<name>A0A157PDN9_9BORD</name>